<dbReference type="CDD" id="cd00657">
    <property type="entry name" value="Ferritin_like"/>
    <property type="match status" value="1"/>
</dbReference>
<dbReference type="Proteomes" id="UP001597383">
    <property type="component" value="Unassembled WGS sequence"/>
</dbReference>
<dbReference type="SUPFAM" id="SSF47240">
    <property type="entry name" value="Ferritin-like"/>
    <property type="match status" value="1"/>
</dbReference>
<dbReference type="InterPro" id="IPR003251">
    <property type="entry name" value="Rr_diiron-bd_dom"/>
</dbReference>
<dbReference type="Gene3D" id="6.10.140.1960">
    <property type="match status" value="1"/>
</dbReference>
<keyword evidence="3" id="KW-1185">Reference proteome</keyword>
<name>A0ABW4W4X2_9BACI</name>
<feature type="domain" description="Rubrerythrin diiron-binding" evidence="1">
    <location>
        <begin position="29"/>
        <end position="144"/>
    </location>
</feature>
<comment type="caution">
    <text evidence="2">The sequence shown here is derived from an EMBL/GenBank/DDBJ whole genome shotgun (WGS) entry which is preliminary data.</text>
</comment>
<evidence type="ECO:0000313" key="3">
    <source>
        <dbReference type="Proteomes" id="UP001597383"/>
    </source>
</evidence>
<evidence type="ECO:0000313" key="2">
    <source>
        <dbReference type="EMBL" id="MFD2046597.1"/>
    </source>
</evidence>
<gene>
    <name evidence="2" type="ORF">ACFSJF_20215</name>
</gene>
<dbReference type="Gene3D" id="1.20.5.420">
    <property type="entry name" value="Immunoglobulin FC, subunit C"/>
    <property type="match status" value="1"/>
</dbReference>
<proteinExistence type="predicted"/>
<accession>A0ABW4W4X2</accession>
<organism evidence="2 3">
    <name type="scientific">Ornithinibacillus salinisoli</name>
    <dbReference type="NCBI Taxonomy" id="1848459"/>
    <lineage>
        <taxon>Bacteria</taxon>
        <taxon>Bacillati</taxon>
        <taxon>Bacillota</taxon>
        <taxon>Bacilli</taxon>
        <taxon>Bacillales</taxon>
        <taxon>Bacillaceae</taxon>
        <taxon>Ornithinibacillus</taxon>
    </lineage>
</organism>
<protein>
    <submittedName>
        <fullName evidence="2">Ferritin-like domain-containing protein</fullName>
    </submittedName>
</protein>
<evidence type="ECO:0000259" key="1">
    <source>
        <dbReference type="Pfam" id="PF02915"/>
    </source>
</evidence>
<dbReference type="InterPro" id="IPR009078">
    <property type="entry name" value="Ferritin-like_SF"/>
</dbReference>
<dbReference type="Pfam" id="PF02915">
    <property type="entry name" value="Rubrerythrin"/>
    <property type="match status" value="1"/>
</dbReference>
<sequence>MYSNQPYYFPYYNDFYRSAPDTQLLNDIQKAINAEYSAISCYEKLASMAPTQDTRDKIIEIQKDEKRHFEEFIRIFMNLADRQPTYQIIEECPDNYSAGIDFAFKDEQEAVDFYLDIADKAQDRTIKDRFRRAASDEQNHAVWFLFFLSVK</sequence>
<dbReference type="EMBL" id="JBHUHQ010000040">
    <property type="protein sequence ID" value="MFD2046597.1"/>
    <property type="molecule type" value="Genomic_DNA"/>
</dbReference>
<dbReference type="RefSeq" id="WP_377558646.1">
    <property type="nucleotide sequence ID" value="NZ_JBHUHQ010000040.1"/>
</dbReference>
<reference evidence="3" key="1">
    <citation type="journal article" date="2019" name="Int. J. Syst. Evol. Microbiol.">
        <title>The Global Catalogue of Microorganisms (GCM) 10K type strain sequencing project: providing services to taxonomists for standard genome sequencing and annotation.</title>
        <authorList>
            <consortium name="The Broad Institute Genomics Platform"/>
            <consortium name="The Broad Institute Genome Sequencing Center for Infectious Disease"/>
            <person name="Wu L."/>
            <person name="Ma J."/>
        </authorList>
    </citation>
    <scope>NUCLEOTIDE SEQUENCE [LARGE SCALE GENOMIC DNA]</scope>
    <source>
        <strain evidence="3">R28</strain>
    </source>
</reference>